<dbReference type="GO" id="GO:0008017">
    <property type="term" value="F:microtubule binding"/>
    <property type="evidence" value="ECO:0007669"/>
    <property type="project" value="TreeGrafter"/>
</dbReference>
<organism evidence="3 4">
    <name type="scientific">Lithospermum erythrorhizon</name>
    <name type="common">Purple gromwell</name>
    <name type="synonym">Lithospermum officinale var. erythrorhizon</name>
    <dbReference type="NCBI Taxonomy" id="34254"/>
    <lineage>
        <taxon>Eukaryota</taxon>
        <taxon>Viridiplantae</taxon>
        <taxon>Streptophyta</taxon>
        <taxon>Embryophyta</taxon>
        <taxon>Tracheophyta</taxon>
        <taxon>Spermatophyta</taxon>
        <taxon>Magnoliopsida</taxon>
        <taxon>eudicotyledons</taxon>
        <taxon>Gunneridae</taxon>
        <taxon>Pentapetalae</taxon>
        <taxon>asterids</taxon>
        <taxon>lamiids</taxon>
        <taxon>Boraginales</taxon>
        <taxon>Boraginaceae</taxon>
        <taxon>Boraginoideae</taxon>
        <taxon>Lithospermeae</taxon>
        <taxon>Lithospermum</taxon>
    </lineage>
</organism>
<evidence type="ECO:0008006" key="5">
    <source>
        <dbReference type="Google" id="ProtNLM"/>
    </source>
</evidence>
<dbReference type="AlphaFoldDB" id="A0AAV3PC64"/>
<feature type="region of interest" description="Disordered" evidence="2">
    <location>
        <begin position="117"/>
        <end position="136"/>
    </location>
</feature>
<dbReference type="PANTHER" id="PTHR31807:SF31">
    <property type="entry name" value="QWRF MOTIF PROTEIN (DUF566)-RELATED"/>
    <property type="match status" value="1"/>
</dbReference>
<feature type="compositionally biased region" description="Polar residues" evidence="2">
    <location>
        <begin position="31"/>
        <end position="46"/>
    </location>
</feature>
<comment type="caution">
    <text evidence="3">The sequence shown here is derived from an EMBL/GenBank/DDBJ whole genome shotgun (WGS) entry which is preliminary data.</text>
</comment>
<feature type="region of interest" description="Disordered" evidence="2">
    <location>
        <begin position="1"/>
        <end position="82"/>
    </location>
</feature>
<sequence>MKDELVVDQYVKSRKPKSRELSSKSSHENATKSTRQTPSPQRQKPRSSNDVRNKKNMEISGFMSGLWPSTTPSKSSVDTLNDHLKHDRNLDLVGIENHETSKNSMFLSRQRSCTEFRRHENNKEGGFKENHRPSFSSSMRYAAGKLKFPGKSKSSSSKLLDINDDHVNSTKNIEPGRLSVDEDALRRSSFGRKSYNSSSIDDSESGSSDLLSGSSLASYMAPTASSRQYFIEISSKYSQELMSKSRRWSSDTISQKPSSADSSPRNFKSKNEIKKANSFSKYGSKFGVSPGRSDSPVYGEDKVKLMAFSDSKPLSSPSRGKGVGSIISIGLELFKGKKSSPNGSPYLQPGVVDDVHQLKIFHNSLIQWRYANARAQAANTSVHQQAERDLTCGLIALRQMQQSVQKKNIMLEKEKRKMKLNRIIYSQIKLLEAWGYMERQYESALSQTIDHLHSAVCRVPLVDGAKAEPHSSFGVMSNASNLGYSIKSILSSLSSMAEDTVPKLAELAEVVTQEKLMLEECLELFKTISILEIEERSLKCTAIHGKILQNQFIT</sequence>
<feature type="compositionally biased region" description="Polar residues" evidence="2">
    <location>
        <begin position="250"/>
        <end position="266"/>
    </location>
</feature>
<dbReference type="InterPro" id="IPR007573">
    <property type="entry name" value="QWRF"/>
</dbReference>
<dbReference type="EMBL" id="BAABME010001302">
    <property type="protein sequence ID" value="GAA0148808.1"/>
    <property type="molecule type" value="Genomic_DNA"/>
</dbReference>
<name>A0AAV3PC64_LITER</name>
<protein>
    <recommendedName>
        <fullName evidence="5">QWRF motif-containing protein 3</fullName>
    </recommendedName>
</protein>
<reference evidence="3 4" key="1">
    <citation type="submission" date="2024-01" db="EMBL/GenBank/DDBJ databases">
        <title>The complete chloroplast genome sequence of Lithospermum erythrorhizon: insights into the phylogenetic relationship among Boraginaceae species and the maternal lineages of purple gromwells.</title>
        <authorList>
            <person name="Okada T."/>
            <person name="Watanabe K."/>
        </authorList>
    </citation>
    <scope>NUCLEOTIDE SEQUENCE [LARGE SCALE GENOMIC DNA]</scope>
</reference>
<dbReference type="Proteomes" id="UP001454036">
    <property type="component" value="Unassembled WGS sequence"/>
</dbReference>
<evidence type="ECO:0000313" key="3">
    <source>
        <dbReference type="EMBL" id="GAA0148808.1"/>
    </source>
</evidence>
<comment type="similarity">
    <text evidence="1">Belongs to the QWRF family.</text>
</comment>
<dbReference type="GO" id="GO:0051225">
    <property type="term" value="P:spindle assembly"/>
    <property type="evidence" value="ECO:0007669"/>
    <property type="project" value="TreeGrafter"/>
</dbReference>
<evidence type="ECO:0000256" key="2">
    <source>
        <dbReference type="SAM" id="MobiDB-lite"/>
    </source>
</evidence>
<feature type="region of interest" description="Disordered" evidence="2">
    <location>
        <begin position="246"/>
        <end position="270"/>
    </location>
</feature>
<feature type="compositionally biased region" description="Basic and acidic residues" evidence="2">
    <location>
        <begin position="117"/>
        <end position="132"/>
    </location>
</feature>
<proteinExistence type="inferred from homology"/>
<accession>A0AAV3PC64</accession>
<feature type="region of interest" description="Disordered" evidence="2">
    <location>
        <begin position="147"/>
        <end position="180"/>
    </location>
</feature>
<feature type="compositionally biased region" description="Basic and acidic residues" evidence="2">
    <location>
        <begin position="18"/>
        <end position="30"/>
    </location>
</feature>
<dbReference type="PANTHER" id="PTHR31807">
    <property type="entry name" value="AUGMIN FAMILY MEMBER"/>
    <property type="match status" value="1"/>
</dbReference>
<dbReference type="GO" id="GO:0005737">
    <property type="term" value="C:cytoplasm"/>
    <property type="evidence" value="ECO:0007669"/>
    <property type="project" value="TreeGrafter"/>
</dbReference>
<feature type="compositionally biased region" description="Basic and acidic residues" evidence="2">
    <location>
        <begin position="47"/>
        <end position="57"/>
    </location>
</feature>
<feature type="compositionally biased region" description="Polar residues" evidence="2">
    <location>
        <begin position="67"/>
        <end position="79"/>
    </location>
</feature>
<gene>
    <name evidence="3" type="ORF">LIER_08147</name>
</gene>
<evidence type="ECO:0000313" key="4">
    <source>
        <dbReference type="Proteomes" id="UP001454036"/>
    </source>
</evidence>
<dbReference type="Pfam" id="PF04484">
    <property type="entry name" value="QWRF"/>
    <property type="match status" value="1"/>
</dbReference>
<evidence type="ECO:0000256" key="1">
    <source>
        <dbReference type="ARBA" id="ARBA00010016"/>
    </source>
</evidence>
<dbReference type="GO" id="GO:0005880">
    <property type="term" value="C:nuclear microtubule"/>
    <property type="evidence" value="ECO:0007669"/>
    <property type="project" value="TreeGrafter"/>
</dbReference>
<keyword evidence="4" id="KW-1185">Reference proteome</keyword>